<dbReference type="AlphaFoldDB" id="A0A7S1SNW1"/>
<accession>A0A7S1SNW1</accession>
<reference evidence="1" key="1">
    <citation type="submission" date="2021-01" db="EMBL/GenBank/DDBJ databases">
        <authorList>
            <person name="Corre E."/>
            <person name="Pelletier E."/>
            <person name="Niang G."/>
            <person name="Scheremetjew M."/>
            <person name="Finn R."/>
            <person name="Kale V."/>
            <person name="Holt S."/>
            <person name="Cochrane G."/>
            <person name="Meng A."/>
            <person name="Brown T."/>
            <person name="Cohen L."/>
        </authorList>
    </citation>
    <scope>NUCLEOTIDE SEQUENCE</scope>
    <source>
        <strain evidence="1">PLY429</strain>
    </source>
</reference>
<sequence>MSSAIWGIPNELKMNGNIIIFISTAIAKRRYASPRTRGPRLTAGAIAPPFQFGDHSDGKSRRQVFHFSRIIYSTKACLLSFAFSPTPFLLSFLGAGPAAAPLVDRKDRKRGEFTS</sequence>
<proteinExistence type="predicted"/>
<protein>
    <submittedName>
        <fullName evidence="1">Uncharacterized protein</fullName>
    </submittedName>
</protein>
<gene>
    <name evidence="1" type="ORF">TCHU04912_LOCUS4297</name>
</gene>
<dbReference type="EMBL" id="HBGG01008545">
    <property type="protein sequence ID" value="CAD9202064.1"/>
    <property type="molecule type" value="Transcribed_RNA"/>
</dbReference>
<organism evidence="1">
    <name type="scientific">Tetraselmis chuii</name>
    <dbReference type="NCBI Taxonomy" id="63592"/>
    <lineage>
        <taxon>Eukaryota</taxon>
        <taxon>Viridiplantae</taxon>
        <taxon>Chlorophyta</taxon>
        <taxon>core chlorophytes</taxon>
        <taxon>Chlorodendrophyceae</taxon>
        <taxon>Chlorodendrales</taxon>
        <taxon>Chlorodendraceae</taxon>
        <taxon>Tetraselmis</taxon>
    </lineage>
</organism>
<evidence type="ECO:0000313" key="1">
    <source>
        <dbReference type="EMBL" id="CAD9202064.1"/>
    </source>
</evidence>
<name>A0A7S1SNW1_9CHLO</name>